<evidence type="ECO:0000313" key="7">
    <source>
        <dbReference type="Proteomes" id="UP001207736"/>
    </source>
</evidence>
<proteinExistence type="inferred from homology"/>
<organism evidence="5 7">
    <name type="scientific">Capnocytophaga catalasegens</name>
    <dbReference type="NCBI Taxonomy" id="1004260"/>
    <lineage>
        <taxon>Bacteria</taxon>
        <taxon>Pseudomonadati</taxon>
        <taxon>Bacteroidota</taxon>
        <taxon>Flavobacteriia</taxon>
        <taxon>Flavobacteriales</taxon>
        <taxon>Flavobacteriaceae</taxon>
        <taxon>Capnocytophaga</taxon>
    </lineage>
</organism>
<evidence type="ECO:0000313" key="8">
    <source>
        <dbReference type="Proteomes" id="UP001208692"/>
    </source>
</evidence>
<accession>A0AAV5AW06</accession>
<gene>
    <name evidence="5" type="ORF">RCZ15_04960</name>
    <name evidence="6" type="ORF">RCZ16_00880</name>
</gene>
<comment type="similarity">
    <text evidence="1">Belongs to the glycosyl hydrolase 32 family.</text>
</comment>
<dbReference type="EMBL" id="BQKA01000010">
    <property type="protein sequence ID" value="GJM49521.1"/>
    <property type="molecule type" value="Genomic_DNA"/>
</dbReference>
<keyword evidence="3" id="KW-0326">Glycosidase</keyword>
<dbReference type="GO" id="GO:0005987">
    <property type="term" value="P:sucrose catabolic process"/>
    <property type="evidence" value="ECO:0007669"/>
    <property type="project" value="TreeGrafter"/>
</dbReference>
<dbReference type="AlphaFoldDB" id="A0AAV5AW06"/>
<dbReference type="SMART" id="SM00640">
    <property type="entry name" value="Glyco_32"/>
    <property type="match status" value="1"/>
</dbReference>
<dbReference type="InterPro" id="IPR023296">
    <property type="entry name" value="Glyco_hydro_beta-prop_sf"/>
</dbReference>
<evidence type="ECO:0000256" key="2">
    <source>
        <dbReference type="ARBA" id="ARBA00022801"/>
    </source>
</evidence>
<dbReference type="InterPro" id="IPR001362">
    <property type="entry name" value="Glyco_hydro_32"/>
</dbReference>
<dbReference type="InterPro" id="IPR013148">
    <property type="entry name" value="Glyco_hydro_32_N"/>
</dbReference>
<comment type="caution">
    <text evidence="5">The sequence shown here is derived from an EMBL/GenBank/DDBJ whole genome shotgun (WGS) entry which is preliminary data.</text>
</comment>
<dbReference type="PANTHER" id="PTHR42800">
    <property type="entry name" value="EXOINULINASE INUD (AFU_ORTHOLOGUE AFUA_5G00480)"/>
    <property type="match status" value="1"/>
</dbReference>
<dbReference type="Gene3D" id="2.115.10.20">
    <property type="entry name" value="Glycosyl hydrolase domain, family 43"/>
    <property type="match status" value="1"/>
</dbReference>
<keyword evidence="2" id="KW-0378">Hydrolase</keyword>
<dbReference type="GO" id="GO:0005737">
    <property type="term" value="C:cytoplasm"/>
    <property type="evidence" value="ECO:0007669"/>
    <property type="project" value="TreeGrafter"/>
</dbReference>
<dbReference type="PANTHER" id="PTHR42800:SF1">
    <property type="entry name" value="EXOINULINASE INUD (AFU_ORTHOLOGUE AFUA_5G00480)"/>
    <property type="match status" value="1"/>
</dbReference>
<protein>
    <recommendedName>
        <fullName evidence="4">Glycosyl hydrolase family 32 N-terminal domain-containing protein</fullName>
    </recommendedName>
</protein>
<evidence type="ECO:0000259" key="4">
    <source>
        <dbReference type="Pfam" id="PF00251"/>
    </source>
</evidence>
<dbReference type="Proteomes" id="UP001207736">
    <property type="component" value="Unassembled WGS sequence"/>
</dbReference>
<dbReference type="GO" id="GO:0004575">
    <property type="term" value="F:sucrose alpha-glucosidase activity"/>
    <property type="evidence" value="ECO:0007669"/>
    <property type="project" value="TreeGrafter"/>
</dbReference>
<feature type="domain" description="Glycosyl hydrolase family 32 N-terminal" evidence="4">
    <location>
        <begin position="1"/>
        <end position="191"/>
    </location>
</feature>
<evidence type="ECO:0000256" key="1">
    <source>
        <dbReference type="ARBA" id="ARBA00009902"/>
    </source>
</evidence>
<evidence type="ECO:0000313" key="5">
    <source>
        <dbReference type="EMBL" id="GJM49521.1"/>
    </source>
</evidence>
<dbReference type="EMBL" id="BQKB01000003">
    <property type="protein sequence ID" value="GJM51770.1"/>
    <property type="molecule type" value="Genomic_DNA"/>
</dbReference>
<sequence length="197" mass="21603">MHWGHAVSRDLVHWEYLPTAISPDALGTIFSGSAIADKNNTAGFGRDAIIAIYTSAGKNQTQSIAYSTDNGRTFTPYAQNPVLTDPNIVDFRDPKVFWHDATQQWIMSLATSQTITFYGSKNLKQWEKLSEFGEGLGAHGGVWECPDLFPLTYDGKTKWILFVSINPGGPNGGSATQYFIGDFDGKTFKPDELSAVA</sequence>
<keyword evidence="8" id="KW-1185">Reference proteome</keyword>
<dbReference type="Proteomes" id="UP001208692">
    <property type="component" value="Unassembled WGS sequence"/>
</dbReference>
<evidence type="ECO:0000313" key="6">
    <source>
        <dbReference type="EMBL" id="GJM51770.1"/>
    </source>
</evidence>
<name>A0AAV5AW06_9FLAO</name>
<reference evidence="5 8" key="1">
    <citation type="submission" date="2021-11" db="EMBL/GenBank/DDBJ databases">
        <title>Draft genome sequence of Capnocytophaga sp. strain KC07075 isolated from cat oral cavity.</title>
        <authorList>
            <person name="Suzuki M."/>
            <person name="Imaoka K."/>
            <person name="Kimura M."/>
            <person name="Morikawa S."/>
            <person name="Maeda K."/>
        </authorList>
    </citation>
    <scope>NUCLEOTIDE SEQUENCE</scope>
    <source>
        <strain evidence="5">KC07075</strain>
        <strain evidence="6 8">KC07079</strain>
    </source>
</reference>
<dbReference type="CDD" id="cd18622">
    <property type="entry name" value="GH32_Inu-like"/>
    <property type="match status" value="1"/>
</dbReference>
<dbReference type="SUPFAM" id="SSF75005">
    <property type="entry name" value="Arabinanase/levansucrase/invertase"/>
    <property type="match status" value="1"/>
</dbReference>
<dbReference type="Pfam" id="PF00251">
    <property type="entry name" value="Glyco_hydro_32N"/>
    <property type="match status" value="1"/>
</dbReference>
<evidence type="ECO:0000256" key="3">
    <source>
        <dbReference type="ARBA" id="ARBA00023295"/>
    </source>
</evidence>